<evidence type="ECO:0000313" key="2">
    <source>
        <dbReference type="Proteomes" id="UP000716322"/>
    </source>
</evidence>
<reference evidence="1 2" key="1">
    <citation type="submission" date="2020-03" db="EMBL/GenBank/DDBJ databases">
        <title>Genome sequence of strain Massilia sp. TW-1.</title>
        <authorList>
            <person name="Chaudhary D.K."/>
        </authorList>
    </citation>
    <scope>NUCLEOTIDE SEQUENCE [LARGE SCALE GENOMIC DNA]</scope>
    <source>
        <strain evidence="1 2">TW-1</strain>
    </source>
</reference>
<gene>
    <name evidence="1" type="ORF">HAV22_01030</name>
</gene>
<name>A0ABX0P4T1_9BURK</name>
<evidence type="ECO:0008006" key="3">
    <source>
        <dbReference type="Google" id="ProtNLM"/>
    </source>
</evidence>
<dbReference type="Gene3D" id="2.40.360.20">
    <property type="match status" value="1"/>
</dbReference>
<evidence type="ECO:0000313" key="1">
    <source>
        <dbReference type="EMBL" id="NIA52237.1"/>
    </source>
</evidence>
<comment type="caution">
    <text evidence="1">The sequence shown here is derived from an EMBL/GenBank/DDBJ whole genome shotgun (WGS) entry which is preliminary data.</text>
</comment>
<dbReference type="PROSITE" id="PS51257">
    <property type="entry name" value="PROKAR_LIPOPROTEIN"/>
    <property type="match status" value="1"/>
</dbReference>
<protein>
    <recommendedName>
        <fullName evidence="3">Lipoprotein</fullName>
    </recommendedName>
</protein>
<sequence>MRRTPFAASLLMSAVLTGCGGGGGANTPAQASPATYSFVRPKAGAHLVFAQTLTDNLNSTINRTMTQDVTAVSADGSFAVHEEDPSHNRTVSGSVDHSLYPTDYQYNANGQAVSWAVTPSTGAAVSCTVTQGYPGAPSPLTAGQTWNTNYVETCGAGAGTANTQSGTFAGVETITIAAGTFTAFKFTSVVTQTVNGTTRTETVTLWRDASGTSSRALKSTSTFTYSGTTPAVPGALVSETGELQAYQ</sequence>
<dbReference type="EMBL" id="JAAQOM010000001">
    <property type="protein sequence ID" value="NIA52237.1"/>
    <property type="molecule type" value="Genomic_DNA"/>
</dbReference>
<dbReference type="RefSeq" id="WP_166855600.1">
    <property type="nucleotide sequence ID" value="NZ_JAAQOM010000001.1"/>
</dbReference>
<organism evidence="1 2">
    <name type="scientific">Telluria antibiotica</name>
    <dbReference type="NCBI Taxonomy" id="2717319"/>
    <lineage>
        <taxon>Bacteria</taxon>
        <taxon>Pseudomonadati</taxon>
        <taxon>Pseudomonadota</taxon>
        <taxon>Betaproteobacteria</taxon>
        <taxon>Burkholderiales</taxon>
        <taxon>Oxalobacteraceae</taxon>
        <taxon>Telluria group</taxon>
        <taxon>Telluria</taxon>
    </lineage>
</organism>
<dbReference type="Proteomes" id="UP000716322">
    <property type="component" value="Unassembled WGS sequence"/>
</dbReference>
<keyword evidence="2" id="KW-1185">Reference proteome</keyword>
<accession>A0ABX0P4T1</accession>
<proteinExistence type="predicted"/>